<dbReference type="AlphaFoldDB" id="A0A1B2J8K9"/>
<organism evidence="10 11">
    <name type="scientific">Komagataella pastoris</name>
    <name type="common">Yeast</name>
    <name type="synonym">Pichia pastoris</name>
    <dbReference type="NCBI Taxonomy" id="4922"/>
    <lineage>
        <taxon>Eukaryota</taxon>
        <taxon>Fungi</taxon>
        <taxon>Dikarya</taxon>
        <taxon>Ascomycota</taxon>
        <taxon>Saccharomycotina</taxon>
        <taxon>Pichiomycetes</taxon>
        <taxon>Pichiales</taxon>
        <taxon>Pichiaceae</taxon>
        <taxon>Komagataella</taxon>
    </lineage>
</organism>
<dbReference type="Pfam" id="PF02990">
    <property type="entry name" value="EMP70"/>
    <property type="match status" value="1"/>
</dbReference>
<keyword evidence="5 9" id="KW-0732">Signal</keyword>
<comment type="similarity">
    <text evidence="3 9">Belongs to the nonaspanin (TM9SF) (TC 9.A.2) family.</text>
</comment>
<feature type="transmembrane region" description="Helical" evidence="9">
    <location>
        <begin position="452"/>
        <end position="474"/>
    </location>
</feature>
<dbReference type="InterPro" id="IPR004240">
    <property type="entry name" value="EMP70"/>
</dbReference>
<feature type="transmembrane region" description="Helical" evidence="9">
    <location>
        <begin position="417"/>
        <end position="440"/>
    </location>
</feature>
<dbReference type="GO" id="GO:0016020">
    <property type="term" value="C:membrane"/>
    <property type="evidence" value="ECO:0007669"/>
    <property type="project" value="UniProtKB-SubCell"/>
</dbReference>
<evidence type="ECO:0000256" key="2">
    <source>
        <dbReference type="ARBA" id="ARBA00004555"/>
    </source>
</evidence>
<feature type="transmembrane region" description="Helical" evidence="9">
    <location>
        <begin position="340"/>
        <end position="365"/>
    </location>
</feature>
<dbReference type="PANTHER" id="PTHR10766:SF55">
    <property type="entry name" value="TRANSMEMBRANE 9 SUPERFAMILY MEMBER 4"/>
    <property type="match status" value="1"/>
</dbReference>
<evidence type="ECO:0000256" key="6">
    <source>
        <dbReference type="ARBA" id="ARBA00022989"/>
    </source>
</evidence>
<dbReference type="GO" id="GO:0005794">
    <property type="term" value="C:Golgi apparatus"/>
    <property type="evidence" value="ECO:0007669"/>
    <property type="project" value="UniProtKB-SubCell"/>
</dbReference>
<evidence type="ECO:0000256" key="5">
    <source>
        <dbReference type="ARBA" id="ARBA00022729"/>
    </source>
</evidence>
<dbReference type="PANTHER" id="PTHR10766">
    <property type="entry name" value="TRANSMEMBRANE 9 SUPERFAMILY PROTEIN"/>
    <property type="match status" value="1"/>
</dbReference>
<evidence type="ECO:0000313" key="10">
    <source>
        <dbReference type="EMBL" id="ANZ74343.1"/>
    </source>
</evidence>
<gene>
    <name evidence="10" type="primary">TMN3</name>
    <name evidence="10" type="ORF">ATY40_BA7501721</name>
</gene>
<feature type="signal peptide" evidence="9">
    <location>
        <begin position="1"/>
        <end position="21"/>
    </location>
</feature>
<keyword evidence="8 9" id="KW-0472">Membrane</keyword>
<dbReference type="EMBL" id="CP014584">
    <property type="protein sequence ID" value="ANZ74343.1"/>
    <property type="molecule type" value="Genomic_DNA"/>
</dbReference>
<feature type="chain" id="PRO_5008446313" description="Transmembrane 9 superfamily member" evidence="9">
    <location>
        <begin position="22"/>
        <end position="660"/>
    </location>
</feature>
<sequence>MVTVKTSLIWILICEIHLVRCFSITSLLKGSQVHHYEEGQRVHLLVNKVESDETQLPYSYYDLPFVCPPMDDAKPVTMSLGEVFNGDRLWDSNYGLYFGLDESCKRLCDRITQPGALRRADQLIRQGYVVQWTVDSLPGATTFISSSSNSKYYASGFPLGFVKDGDTYLHNHVMIVIRWHTETEDPAKKVIVGFEVYPRSVSDYQCPGASSNFDNYKLDINSTEATQIPFTYAVYWREEKDLSWNNRWSMYFVSELNQGNIHWFSLVNSFVLVLFLSTVVGVVLYKTLTRDINEFKSSHRIHDAVTEELKFLPSVQHADSDSDGWKSIRNEVFHVPSHPLLLSILGGSGFQIILTALSVIIFYTIGVLRPQFKGDFFTISFASFILAGFGSGFAGAQFYFQLKSDPHLTTGWRKVSILCGVFCTSVILSTILFCNFFVWAKSSSFALPIRTILILVLSIIMIEIPLSYMGGYVSKRLKYSWSLKGSSKSSLLRTKSSNDLVIKTPIPKQPFYNKLFVAVPLFGAFPFGIIYVELLFIFRSLWLEKSTYYYMYGFLFVTVGLLCIVIVETAIIATFLSVNKGNYNWHWRSFIIGGSVAFYLTSYSIFYLIFYLKVVDFTSTLIYLIYMALISCTIGVACGSVGLFSSIILMNTIYNAIKDD</sequence>
<comment type="subcellular location">
    <subcellularLocation>
        <location evidence="2">Golgi apparatus</location>
    </subcellularLocation>
    <subcellularLocation>
        <location evidence="1">Membrane</location>
        <topology evidence="1">Multi-pass membrane protein</topology>
    </subcellularLocation>
</comment>
<reference evidence="10 11" key="1">
    <citation type="submission" date="2016-02" db="EMBL/GenBank/DDBJ databases">
        <title>Comparative genomic and transcriptomic foundation for Pichia pastoris.</title>
        <authorList>
            <person name="Love K.R."/>
            <person name="Shah K.A."/>
            <person name="Whittaker C.A."/>
            <person name="Wu J."/>
            <person name="Bartlett M.C."/>
            <person name="Ma D."/>
            <person name="Leeson R.L."/>
            <person name="Priest M."/>
            <person name="Young S.K."/>
            <person name="Love J.C."/>
        </authorList>
    </citation>
    <scope>NUCLEOTIDE SEQUENCE [LARGE SCALE GENOMIC DNA]</scope>
    <source>
        <strain evidence="10 11">ATCC 28485</strain>
    </source>
</reference>
<feature type="transmembrane region" description="Helical" evidence="9">
    <location>
        <begin position="550"/>
        <end position="578"/>
    </location>
</feature>
<evidence type="ECO:0000256" key="4">
    <source>
        <dbReference type="ARBA" id="ARBA00022692"/>
    </source>
</evidence>
<evidence type="ECO:0000313" key="11">
    <source>
        <dbReference type="Proteomes" id="UP000094565"/>
    </source>
</evidence>
<dbReference type="Proteomes" id="UP000094565">
    <property type="component" value="Chromosome 1"/>
</dbReference>
<evidence type="ECO:0000256" key="9">
    <source>
        <dbReference type="RuleBase" id="RU363079"/>
    </source>
</evidence>
<keyword evidence="7" id="KW-0333">Golgi apparatus</keyword>
<proteinExistence type="inferred from homology"/>
<dbReference type="OrthoDB" id="1666796at2759"/>
<feature type="transmembrane region" description="Helical" evidence="9">
    <location>
        <begin position="590"/>
        <end position="612"/>
    </location>
</feature>
<protein>
    <recommendedName>
        <fullName evidence="9">Transmembrane 9 superfamily member</fullName>
    </recommendedName>
</protein>
<feature type="transmembrane region" description="Helical" evidence="9">
    <location>
        <begin position="624"/>
        <end position="649"/>
    </location>
</feature>
<evidence type="ECO:0000256" key="1">
    <source>
        <dbReference type="ARBA" id="ARBA00004141"/>
    </source>
</evidence>
<accession>A0A1B2J8K9</accession>
<evidence type="ECO:0000256" key="3">
    <source>
        <dbReference type="ARBA" id="ARBA00005227"/>
    </source>
</evidence>
<feature type="transmembrane region" description="Helical" evidence="9">
    <location>
        <begin position="377"/>
        <end position="396"/>
    </location>
</feature>
<keyword evidence="4 9" id="KW-0812">Transmembrane</keyword>
<feature type="transmembrane region" description="Helical" evidence="9">
    <location>
        <begin position="515"/>
        <end position="538"/>
    </location>
</feature>
<keyword evidence="11" id="KW-1185">Reference proteome</keyword>
<name>A0A1B2J8K9_PICPA</name>
<dbReference type="GO" id="GO:0072657">
    <property type="term" value="P:protein localization to membrane"/>
    <property type="evidence" value="ECO:0007669"/>
    <property type="project" value="TreeGrafter"/>
</dbReference>
<feature type="transmembrane region" description="Helical" evidence="9">
    <location>
        <begin position="263"/>
        <end position="285"/>
    </location>
</feature>
<evidence type="ECO:0000256" key="7">
    <source>
        <dbReference type="ARBA" id="ARBA00023034"/>
    </source>
</evidence>
<keyword evidence="6 9" id="KW-1133">Transmembrane helix</keyword>
<evidence type="ECO:0000256" key="8">
    <source>
        <dbReference type="ARBA" id="ARBA00023136"/>
    </source>
</evidence>